<feature type="transmembrane region" description="Helical" evidence="1">
    <location>
        <begin position="197"/>
        <end position="214"/>
    </location>
</feature>
<reference evidence="3 4" key="1">
    <citation type="journal article" date="2019" name="ACS Chem. Biol.">
        <title>Identification and Mobilization of a Cryptic Antibiotic Biosynthesis Gene Locus from a Human-Pathogenic Nocardia Isolate.</title>
        <authorList>
            <person name="Herisse M."/>
            <person name="Ishida K."/>
            <person name="Porter J.L."/>
            <person name="Howden B."/>
            <person name="Hertweck C."/>
            <person name="Stinear T.P."/>
            <person name="Pidot S.J."/>
        </authorList>
    </citation>
    <scope>NUCLEOTIDE SEQUENCE [LARGE SCALE GENOMIC DNA]</scope>
    <source>
        <strain evidence="3 4">AUSMDU00012715</strain>
    </source>
</reference>
<gene>
    <name evidence="3" type="ORF">F6W96_14750</name>
</gene>
<keyword evidence="1" id="KW-0812">Transmembrane</keyword>
<protein>
    <recommendedName>
        <fullName evidence="2">Putative zinc-finger domain-containing protein</fullName>
    </recommendedName>
</protein>
<dbReference type="AlphaFoldDB" id="A0A6G9Z2X0"/>
<evidence type="ECO:0000313" key="3">
    <source>
        <dbReference type="EMBL" id="QIS19353.1"/>
    </source>
</evidence>
<feature type="domain" description="Putative zinc-finger" evidence="2">
    <location>
        <begin position="25"/>
        <end position="59"/>
    </location>
</feature>
<evidence type="ECO:0000313" key="4">
    <source>
        <dbReference type="Proteomes" id="UP000500953"/>
    </source>
</evidence>
<dbReference type="Pfam" id="PF13490">
    <property type="entry name" value="zf-HC2"/>
    <property type="match status" value="1"/>
</dbReference>
<feature type="transmembrane region" description="Helical" evidence="1">
    <location>
        <begin position="103"/>
        <end position="122"/>
    </location>
</feature>
<accession>A0A6G9Z2X0</accession>
<keyword evidence="1" id="KW-0472">Membrane</keyword>
<feature type="transmembrane region" description="Helical" evidence="1">
    <location>
        <begin position="167"/>
        <end position="185"/>
    </location>
</feature>
<name>A0A6G9Z2X0_9NOCA</name>
<evidence type="ECO:0000256" key="1">
    <source>
        <dbReference type="SAM" id="Phobius"/>
    </source>
</evidence>
<dbReference type="Proteomes" id="UP000500953">
    <property type="component" value="Chromosome"/>
</dbReference>
<organism evidence="3 4">
    <name type="scientific">Nocardia terpenica</name>
    <dbReference type="NCBI Taxonomy" id="455432"/>
    <lineage>
        <taxon>Bacteria</taxon>
        <taxon>Bacillati</taxon>
        <taxon>Actinomycetota</taxon>
        <taxon>Actinomycetes</taxon>
        <taxon>Mycobacteriales</taxon>
        <taxon>Nocardiaceae</taxon>
        <taxon>Nocardia</taxon>
    </lineage>
</organism>
<evidence type="ECO:0000259" key="2">
    <source>
        <dbReference type="Pfam" id="PF13490"/>
    </source>
</evidence>
<dbReference type="EMBL" id="CP046173">
    <property type="protein sequence ID" value="QIS19353.1"/>
    <property type="molecule type" value="Genomic_DNA"/>
</dbReference>
<keyword evidence="1" id="KW-1133">Transmembrane helix</keyword>
<dbReference type="InterPro" id="IPR027383">
    <property type="entry name" value="Znf_put"/>
</dbReference>
<proteinExistence type="predicted"/>
<sequence length="265" mass="28934">MLSWKLAYRGGNSSAGLRDHRDMRCETVREALSARIDGEPEPIRAAVVDRHVVGCAGCRDWYRRAEELRRATILHPAPAVPDLTARIMAAVPEQTREPVGLRAALAVVAVAQTSLALAQLFGADTGMGHAAHGAFMMGHMSHESAAWNLAIGIGLVWAALRTRTAAGQLPMLSVFVGVLTGVSLLDLTRGDVTAARLISHVPVLLGVALLYLVYRRHRDDDRPIGDRMDTGREHFADELPDIDVAQDDSIVRFRHRRPASRHRAA</sequence>
<feature type="transmembrane region" description="Helical" evidence="1">
    <location>
        <begin position="142"/>
        <end position="160"/>
    </location>
</feature>